<dbReference type="EMBL" id="JAAGMP010001480">
    <property type="protein sequence ID" value="NEC23143.1"/>
    <property type="molecule type" value="Genomic_DNA"/>
</dbReference>
<evidence type="ECO:0000259" key="6">
    <source>
        <dbReference type="Pfam" id="PF08386"/>
    </source>
</evidence>
<organism evidence="7 8">
    <name type="scientific">Streptomyces parvus</name>
    <dbReference type="NCBI Taxonomy" id="66428"/>
    <lineage>
        <taxon>Bacteria</taxon>
        <taxon>Bacillati</taxon>
        <taxon>Actinomycetota</taxon>
        <taxon>Actinomycetes</taxon>
        <taxon>Kitasatosporales</taxon>
        <taxon>Streptomycetaceae</taxon>
        <taxon>Streptomyces</taxon>
    </lineage>
</organism>
<name>A0A7K3S758_9ACTN</name>
<dbReference type="InterPro" id="IPR029058">
    <property type="entry name" value="AB_hydrolase_fold"/>
</dbReference>
<dbReference type="GO" id="GO:0016787">
    <property type="term" value="F:hydrolase activity"/>
    <property type="evidence" value="ECO:0007669"/>
    <property type="project" value="UniProtKB-KW"/>
</dbReference>
<comment type="similarity">
    <text evidence="1">Belongs to the peptidase S33 family.</text>
</comment>
<evidence type="ECO:0000313" key="7">
    <source>
        <dbReference type="EMBL" id="NEC23143.1"/>
    </source>
</evidence>
<proteinExistence type="inferred from homology"/>
<keyword evidence="2 5" id="KW-0732">Signal</keyword>
<feature type="chain" id="PRO_5038875581" evidence="5">
    <location>
        <begin position="26"/>
        <end position="531"/>
    </location>
</feature>
<evidence type="ECO:0000256" key="2">
    <source>
        <dbReference type="ARBA" id="ARBA00022729"/>
    </source>
</evidence>
<evidence type="ECO:0000313" key="8">
    <source>
        <dbReference type="Proteomes" id="UP000469670"/>
    </source>
</evidence>
<dbReference type="Proteomes" id="UP000469670">
    <property type="component" value="Unassembled WGS sequence"/>
</dbReference>
<keyword evidence="3 7" id="KW-0378">Hydrolase</keyword>
<dbReference type="InterPro" id="IPR051601">
    <property type="entry name" value="Serine_prot/Carboxylest_S33"/>
</dbReference>
<gene>
    <name evidence="7" type="ORF">G3I50_33580</name>
</gene>
<dbReference type="RefSeq" id="WP_164207478.1">
    <property type="nucleotide sequence ID" value="NZ_JAAGMP010001480.1"/>
</dbReference>
<dbReference type="InterPro" id="IPR013595">
    <property type="entry name" value="Pept_S33_TAP-like_C"/>
</dbReference>
<dbReference type="SUPFAM" id="SSF53474">
    <property type="entry name" value="alpha/beta-Hydrolases"/>
    <property type="match status" value="1"/>
</dbReference>
<dbReference type="Gene3D" id="3.40.50.1820">
    <property type="entry name" value="alpha/beta hydrolase"/>
    <property type="match status" value="1"/>
</dbReference>
<feature type="signal peptide" evidence="5">
    <location>
        <begin position="1"/>
        <end position="25"/>
    </location>
</feature>
<accession>A0A7K3S758</accession>
<comment type="caution">
    <text evidence="7">The sequence shown here is derived from an EMBL/GenBank/DDBJ whole genome shotgun (WGS) entry which is preliminary data.</text>
</comment>
<reference evidence="7 8" key="1">
    <citation type="submission" date="2020-01" db="EMBL/GenBank/DDBJ databases">
        <title>Insect and environment-associated Actinomycetes.</title>
        <authorList>
            <person name="Currrie C."/>
            <person name="Chevrette M."/>
            <person name="Carlson C."/>
            <person name="Stubbendieck R."/>
            <person name="Wendt-Pienkowski E."/>
        </authorList>
    </citation>
    <scope>NUCLEOTIDE SEQUENCE [LARGE SCALE GENOMIC DNA]</scope>
    <source>
        <strain evidence="7 8">SID7590</strain>
    </source>
</reference>
<protein>
    <submittedName>
        <fullName evidence="7">Alpha/beta hydrolase</fullName>
    </submittedName>
</protein>
<dbReference type="PROSITE" id="PS51257">
    <property type="entry name" value="PROKAR_LIPOPROTEIN"/>
    <property type="match status" value="1"/>
</dbReference>
<dbReference type="PANTHER" id="PTHR43248">
    <property type="entry name" value="2-SUCCINYL-6-HYDROXY-2,4-CYCLOHEXADIENE-1-CARBOXYLATE SYNTHASE"/>
    <property type="match status" value="1"/>
</dbReference>
<evidence type="ECO:0000256" key="3">
    <source>
        <dbReference type="ARBA" id="ARBA00022801"/>
    </source>
</evidence>
<feature type="region of interest" description="Disordered" evidence="4">
    <location>
        <begin position="34"/>
        <end position="62"/>
    </location>
</feature>
<feature type="compositionally biased region" description="Low complexity" evidence="4">
    <location>
        <begin position="45"/>
        <end position="62"/>
    </location>
</feature>
<evidence type="ECO:0000256" key="4">
    <source>
        <dbReference type="SAM" id="MobiDB-lite"/>
    </source>
</evidence>
<dbReference type="AlphaFoldDB" id="A0A7K3S758"/>
<evidence type="ECO:0000256" key="5">
    <source>
        <dbReference type="SAM" id="SignalP"/>
    </source>
</evidence>
<evidence type="ECO:0000256" key="1">
    <source>
        <dbReference type="ARBA" id="ARBA00010088"/>
    </source>
</evidence>
<dbReference type="PANTHER" id="PTHR43248:SF29">
    <property type="entry name" value="TRIPEPTIDYL AMINOPEPTIDASE"/>
    <property type="match status" value="1"/>
</dbReference>
<feature type="domain" description="Peptidase S33 tripeptidyl aminopeptidase-like C-terminal" evidence="6">
    <location>
        <begin position="426"/>
        <end position="530"/>
    </location>
</feature>
<dbReference type="Pfam" id="PF08386">
    <property type="entry name" value="Abhydrolase_4"/>
    <property type="match status" value="1"/>
</dbReference>
<sequence length="531" mass="56107">MRTHLRTRRATARTGVALLAAVLLAGCGLLSSEPQPSATADGRPADASATPTPSAAQDSPTAPRLPAALISQRLDWQRCTAPRGGNAPGAQWRCARVDVPLDYAEPAGETLSIALIRKEARDRGRRIGSLLFNFGGPGGSGVATLPRAAGQYETLNSRYDLVSFDPRGVAASSGVRCRSDGEQEQAHRTVDLTPDTAAEERAFIADAADFGAGCERRSGAVLPHVGTSNAARDLDLIRHVLGDDKLSYLGFSYGTELGGTYAHLFPHHVGRTVLDAVVDPTADGIGHARNQTRGFQRALENYLKDRGQDPRAGSERIARLLARIDRSPLPTGSGRELTESLAITGIVTPLYSPSSWPELTAALDEAENNGTGDELLRLADSYNGRDAQGRYDTQSHSQRAISCADSASRPSLDEARALMPEFRRLSPVFGPFLAWDTAGWCAEWPVEGEHETPETSAPGAGPILVVGTTGDPATPYEGARRMADELGGGVGVLVTNKGEGHGAYGSNDCVTSTIDAYFLDGKVPADGKTCG</sequence>